<evidence type="ECO:0000313" key="11">
    <source>
        <dbReference type="EMBL" id="KAL3498734.1"/>
    </source>
</evidence>
<keyword evidence="7 10" id="KW-1133">Transmembrane helix</keyword>
<dbReference type="GO" id="GO:0005886">
    <property type="term" value="C:plasma membrane"/>
    <property type="evidence" value="ECO:0007669"/>
    <property type="project" value="UniProtKB-SubCell"/>
</dbReference>
<evidence type="ECO:0000256" key="3">
    <source>
        <dbReference type="ARBA" id="ARBA00007808"/>
    </source>
</evidence>
<keyword evidence="9 10" id="KW-0472">Membrane</keyword>
<comment type="similarity">
    <text evidence="3">Belongs to the SLAC1 S-type anion channel family.</text>
</comment>
<protein>
    <submittedName>
        <fullName evidence="11">Uncharacterized protein</fullName>
    </submittedName>
</protein>
<evidence type="ECO:0000256" key="7">
    <source>
        <dbReference type="ARBA" id="ARBA00022989"/>
    </source>
</evidence>
<evidence type="ECO:0000256" key="10">
    <source>
        <dbReference type="SAM" id="Phobius"/>
    </source>
</evidence>
<feature type="transmembrane region" description="Helical" evidence="10">
    <location>
        <begin position="128"/>
        <end position="147"/>
    </location>
</feature>
<keyword evidence="8" id="KW-0406">Ion transport</keyword>
<dbReference type="InterPro" id="IPR004695">
    <property type="entry name" value="SLAC1/Mae1/Ssu1/TehA"/>
</dbReference>
<dbReference type="AlphaFoldDB" id="A0ABD2XTS1"/>
<reference evidence="11 12" key="1">
    <citation type="submission" date="2024-11" db="EMBL/GenBank/DDBJ databases">
        <title>A near-complete genome assembly of Cinchona calisaya.</title>
        <authorList>
            <person name="Lian D.C."/>
            <person name="Zhao X.W."/>
            <person name="Wei L."/>
        </authorList>
    </citation>
    <scope>NUCLEOTIDE SEQUENCE [LARGE SCALE GENOMIC DNA]</scope>
    <source>
        <tissue evidence="11">Nenye</tissue>
    </source>
</reference>
<name>A0ABD2XTS1_9GENT</name>
<keyword evidence="4" id="KW-0813">Transport</keyword>
<evidence type="ECO:0000256" key="1">
    <source>
        <dbReference type="ARBA" id="ARBA00004127"/>
    </source>
</evidence>
<feature type="transmembrane region" description="Helical" evidence="10">
    <location>
        <begin position="168"/>
        <end position="188"/>
    </location>
</feature>
<dbReference type="InterPro" id="IPR030183">
    <property type="entry name" value="SLAC/SLAH"/>
</dbReference>
<gene>
    <name evidence="11" type="ORF">ACH5RR_041466</name>
</gene>
<dbReference type="Pfam" id="PF03595">
    <property type="entry name" value="SLAC1"/>
    <property type="match status" value="1"/>
</dbReference>
<evidence type="ECO:0000256" key="6">
    <source>
        <dbReference type="ARBA" id="ARBA00022692"/>
    </source>
</evidence>
<evidence type="ECO:0000256" key="8">
    <source>
        <dbReference type="ARBA" id="ARBA00023065"/>
    </source>
</evidence>
<dbReference type="EMBL" id="JBJUIK010000017">
    <property type="protein sequence ID" value="KAL3498734.1"/>
    <property type="molecule type" value="Genomic_DNA"/>
</dbReference>
<evidence type="ECO:0000256" key="4">
    <source>
        <dbReference type="ARBA" id="ARBA00022448"/>
    </source>
</evidence>
<evidence type="ECO:0000256" key="5">
    <source>
        <dbReference type="ARBA" id="ARBA00022475"/>
    </source>
</evidence>
<dbReference type="Proteomes" id="UP001630127">
    <property type="component" value="Unassembled WGS sequence"/>
</dbReference>
<keyword evidence="5" id="KW-1003">Cell membrane</keyword>
<comment type="caution">
    <text evidence="11">The sequence shown here is derived from an EMBL/GenBank/DDBJ whole genome shotgun (WGS) entry which is preliminary data.</text>
</comment>
<dbReference type="InterPro" id="IPR038665">
    <property type="entry name" value="Voltage-dep_anion_channel_sf"/>
</dbReference>
<organism evidence="11 12">
    <name type="scientific">Cinchona calisaya</name>
    <dbReference type="NCBI Taxonomy" id="153742"/>
    <lineage>
        <taxon>Eukaryota</taxon>
        <taxon>Viridiplantae</taxon>
        <taxon>Streptophyta</taxon>
        <taxon>Embryophyta</taxon>
        <taxon>Tracheophyta</taxon>
        <taxon>Spermatophyta</taxon>
        <taxon>Magnoliopsida</taxon>
        <taxon>eudicotyledons</taxon>
        <taxon>Gunneridae</taxon>
        <taxon>Pentapetalae</taxon>
        <taxon>asterids</taxon>
        <taxon>lamiids</taxon>
        <taxon>Gentianales</taxon>
        <taxon>Rubiaceae</taxon>
        <taxon>Cinchonoideae</taxon>
        <taxon>Cinchoneae</taxon>
        <taxon>Cinchona</taxon>
    </lineage>
</organism>
<keyword evidence="6 10" id="KW-0812">Transmembrane</keyword>
<accession>A0ABD2XTS1</accession>
<dbReference type="Gene3D" id="1.50.10.150">
    <property type="entry name" value="Voltage-dependent anion channel"/>
    <property type="match status" value="1"/>
</dbReference>
<sequence length="223" mass="25046">MDTRLNDSPSFLETHFVNIHDVLPEEEEEENETTNITRKAEVASKNGLKLEKERGLKGESGIDIQENDDVSGSGGVDDDEFVNKNVPVGWYSAALRGPELDRVKAVIWRALSTSPSTKFLHITPMINFALWLLAFGVLVAISVTYALKCAFYFEAVKREYYHPVRVNFLFAPWVVFMFLAIGAPSRIAPQTLHAAIWCVSVAPILFLELKIYGQWLSGGKQRL</sequence>
<comment type="subcellular location">
    <subcellularLocation>
        <location evidence="2">Cell membrane</location>
    </subcellularLocation>
    <subcellularLocation>
        <location evidence="1">Endomembrane system</location>
        <topology evidence="1">Multi-pass membrane protein</topology>
    </subcellularLocation>
</comment>
<keyword evidence="12" id="KW-1185">Reference proteome</keyword>
<feature type="transmembrane region" description="Helical" evidence="10">
    <location>
        <begin position="194"/>
        <end position="213"/>
    </location>
</feature>
<evidence type="ECO:0000256" key="9">
    <source>
        <dbReference type="ARBA" id="ARBA00023136"/>
    </source>
</evidence>
<dbReference type="GO" id="GO:0006811">
    <property type="term" value="P:monoatomic ion transport"/>
    <property type="evidence" value="ECO:0007669"/>
    <property type="project" value="UniProtKB-KW"/>
</dbReference>
<dbReference type="GO" id="GO:0012505">
    <property type="term" value="C:endomembrane system"/>
    <property type="evidence" value="ECO:0007669"/>
    <property type="project" value="UniProtKB-SubCell"/>
</dbReference>
<dbReference type="PANTHER" id="PTHR31269">
    <property type="entry name" value="S-TYPE ANION CHANNEL SLAH3"/>
    <property type="match status" value="1"/>
</dbReference>
<evidence type="ECO:0000313" key="12">
    <source>
        <dbReference type="Proteomes" id="UP001630127"/>
    </source>
</evidence>
<evidence type="ECO:0000256" key="2">
    <source>
        <dbReference type="ARBA" id="ARBA00004236"/>
    </source>
</evidence>
<dbReference type="PANTHER" id="PTHR31269:SF11">
    <property type="entry name" value="GUARD CELL S-TYPE ANION CHANNEL SLAC1"/>
    <property type="match status" value="1"/>
</dbReference>
<proteinExistence type="inferred from homology"/>